<sequence length="198" mass="21748">MGAIAAVLQCYAPDVVQHVCDPRTGVPGKLKWMPSVAEVKSACDDRMAEKARKRRFENWGLNNVDADERERMKDQGLLPPPRERRPTLDELKAKYGPNWGIGGDVEPVKTLQRVRTKADYIAHPAIGDTLRAFARTLPDGGSWTMPELVGLWRASSQPDQVSPHEGRAPARMIDPAMAALEAAPIVIDGVTLDQGADF</sequence>
<name>A0ABY3QYA4_9BRAD</name>
<evidence type="ECO:0000313" key="2">
    <source>
        <dbReference type="EMBL" id="UFW91011.1"/>
    </source>
</evidence>
<reference evidence="2" key="1">
    <citation type="submission" date="2021-11" db="EMBL/GenBank/DDBJ databases">
        <title>Australian commercial rhizobial inoculants.</title>
        <authorList>
            <person name="Kohlmeier M.G."/>
            <person name="O'Hara G.W."/>
            <person name="Colombi E."/>
            <person name="Ramsay J.P."/>
            <person name="Terpolilli J."/>
        </authorList>
    </citation>
    <scope>NUCLEOTIDE SEQUENCE</scope>
    <source>
        <strain evidence="2">CC829</strain>
    </source>
</reference>
<dbReference type="Proteomes" id="UP001430990">
    <property type="component" value="Chromosome"/>
</dbReference>
<organism evidence="2 3">
    <name type="scientific">Bradyrhizobium barranii</name>
    <dbReference type="NCBI Taxonomy" id="2992140"/>
    <lineage>
        <taxon>Bacteria</taxon>
        <taxon>Pseudomonadati</taxon>
        <taxon>Pseudomonadota</taxon>
        <taxon>Alphaproteobacteria</taxon>
        <taxon>Hyphomicrobiales</taxon>
        <taxon>Nitrobacteraceae</taxon>
        <taxon>Bradyrhizobium</taxon>
    </lineage>
</organism>
<keyword evidence="3" id="KW-1185">Reference proteome</keyword>
<proteinExistence type="predicted"/>
<evidence type="ECO:0000313" key="3">
    <source>
        <dbReference type="Proteomes" id="UP001430990"/>
    </source>
</evidence>
<gene>
    <name evidence="2" type="ORF">BjapCC829_21715</name>
</gene>
<dbReference type="EMBL" id="CP088100">
    <property type="protein sequence ID" value="UFW91011.1"/>
    <property type="molecule type" value="Genomic_DNA"/>
</dbReference>
<evidence type="ECO:0000256" key="1">
    <source>
        <dbReference type="SAM" id="MobiDB-lite"/>
    </source>
</evidence>
<accession>A0ABY3QYA4</accession>
<dbReference type="RefSeq" id="WP_231145000.1">
    <property type="nucleotide sequence ID" value="NZ_CP088100.1"/>
</dbReference>
<feature type="region of interest" description="Disordered" evidence="1">
    <location>
        <begin position="67"/>
        <end position="87"/>
    </location>
</feature>
<protein>
    <submittedName>
        <fullName evidence="2">Uncharacterized protein</fullName>
    </submittedName>
</protein>